<protein>
    <recommendedName>
        <fullName evidence="1">HAT C-terminal dimerisation domain-containing protein</fullName>
    </recommendedName>
</protein>
<dbReference type="InterPro" id="IPR008906">
    <property type="entry name" value="HATC_C_dom"/>
</dbReference>
<name>A0ABD1ZA16_9MARC</name>
<organism evidence="2 3">
    <name type="scientific">Riccia fluitans</name>
    <dbReference type="NCBI Taxonomy" id="41844"/>
    <lineage>
        <taxon>Eukaryota</taxon>
        <taxon>Viridiplantae</taxon>
        <taxon>Streptophyta</taxon>
        <taxon>Embryophyta</taxon>
        <taxon>Marchantiophyta</taxon>
        <taxon>Marchantiopsida</taxon>
        <taxon>Marchantiidae</taxon>
        <taxon>Marchantiales</taxon>
        <taxon>Ricciaceae</taxon>
        <taxon>Riccia</taxon>
    </lineage>
</organism>
<dbReference type="Proteomes" id="UP001605036">
    <property type="component" value="Unassembled WGS sequence"/>
</dbReference>
<dbReference type="AlphaFoldDB" id="A0ABD1ZA16"/>
<feature type="domain" description="HAT C-terminal dimerisation" evidence="1">
    <location>
        <begin position="61"/>
        <end position="125"/>
    </location>
</feature>
<evidence type="ECO:0000313" key="2">
    <source>
        <dbReference type="EMBL" id="KAL2644229.1"/>
    </source>
</evidence>
<dbReference type="InterPro" id="IPR012337">
    <property type="entry name" value="RNaseH-like_sf"/>
</dbReference>
<dbReference type="SUPFAM" id="SSF53098">
    <property type="entry name" value="Ribonuclease H-like"/>
    <property type="match status" value="1"/>
</dbReference>
<comment type="caution">
    <text evidence="2">The sequence shown here is derived from an EMBL/GenBank/DDBJ whole genome shotgun (WGS) entry which is preliminary data.</text>
</comment>
<keyword evidence="3" id="KW-1185">Reference proteome</keyword>
<proteinExistence type="predicted"/>
<accession>A0ABD1ZA16</accession>
<gene>
    <name evidence="2" type="ORF">R1flu_011816</name>
</gene>
<evidence type="ECO:0000259" key="1">
    <source>
        <dbReference type="Pfam" id="PF05699"/>
    </source>
</evidence>
<dbReference type="Pfam" id="PF05699">
    <property type="entry name" value="Dimer_Tnp_hAT"/>
    <property type="match status" value="1"/>
</dbReference>
<reference evidence="2 3" key="1">
    <citation type="submission" date="2024-09" db="EMBL/GenBank/DDBJ databases">
        <title>Chromosome-scale assembly of Riccia fluitans.</title>
        <authorList>
            <person name="Paukszto L."/>
            <person name="Sawicki J."/>
            <person name="Karawczyk K."/>
            <person name="Piernik-Szablinska J."/>
            <person name="Szczecinska M."/>
            <person name="Mazdziarz M."/>
        </authorList>
    </citation>
    <scope>NUCLEOTIDE SEQUENCE [LARGE SCALE GENOMIC DNA]</scope>
    <source>
        <strain evidence="2">Rf_01</strain>
        <tissue evidence="2">Aerial parts of the thallus</tissue>
    </source>
</reference>
<evidence type="ECO:0000313" key="3">
    <source>
        <dbReference type="Proteomes" id="UP001605036"/>
    </source>
</evidence>
<dbReference type="EMBL" id="JBHFFA010000002">
    <property type="protein sequence ID" value="KAL2644229.1"/>
    <property type="molecule type" value="Genomic_DNA"/>
</dbReference>
<sequence length="187" mass="21884">MRDFHKYVSLFAQGVLKITGQKELKKYIHNMDKELDGIGCLHGAKWTHVHYQKALSPKCRATPMHWWAQARRSVPLLRVIAMNILGLTCAAFACERAWSSYAYVHLLSRVRLAIPRQHKLVYIYHNARINNIDQKQERKTTKVFNTYWKSNVQQSIFKRHGNDYGSTSNLRDAWIPDEVLEENGLKF</sequence>